<dbReference type="SUPFAM" id="SSF55486">
    <property type="entry name" value="Metalloproteases ('zincins'), catalytic domain"/>
    <property type="match status" value="1"/>
</dbReference>
<feature type="compositionally biased region" description="Low complexity" evidence="12">
    <location>
        <begin position="269"/>
        <end position="312"/>
    </location>
</feature>
<feature type="binding site" evidence="10">
    <location>
        <position position="450"/>
    </location>
    <ligand>
        <name>Zn(2+)</name>
        <dbReference type="ChEBI" id="CHEBI:29105"/>
        <note>catalytic</note>
    </ligand>
</feature>
<keyword evidence="11" id="KW-0732">Signal</keyword>
<feature type="compositionally biased region" description="Basic and acidic residues" evidence="12">
    <location>
        <begin position="20"/>
        <end position="29"/>
    </location>
</feature>
<comment type="caution">
    <text evidence="15">The sequence shown here is derived from an EMBL/GenBank/DDBJ whole genome shotgun (WGS) entry which is preliminary data.</text>
</comment>
<evidence type="ECO:0000313" key="15">
    <source>
        <dbReference type="EMBL" id="GMT32355.1"/>
    </source>
</evidence>
<evidence type="ECO:0000256" key="12">
    <source>
        <dbReference type="SAM" id="MobiDB-lite"/>
    </source>
</evidence>
<evidence type="ECO:0000259" key="14">
    <source>
        <dbReference type="PROSITE" id="PS51864"/>
    </source>
</evidence>
<dbReference type="CDD" id="cd04280">
    <property type="entry name" value="ZnMc_astacin_like"/>
    <property type="match status" value="1"/>
</dbReference>
<keyword evidence="4 10" id="KW-0378">Hydrolase</keyword>
<dbReference type="InterPro" id="IPR003582">
    <property type="entry name" value="ShKT_dom"/>
</dbReference>
<dbReference type="PANTHER" id="PTHR10127:SF802">
    <property type="entry name" value="ZINC METALLOPROTEINASE NAS-10"/>
    <property type="match status" value="1"/>
</dbReference>
<dbReference type="InterPro" id="IPR017368">
    <property type="entry name" value="Peptidase_M12A_astacin-9/10/11"/>
</dbReference>
<feature type="compositionally biased region" description="Acidic residues" evidence="12">
    <location>
        <begin position="253"/>
        <end position="265"/>
    </location>
</feature>
<keyword evidence="2 10" id="KW-0645">Protease</keyword>
<dbReference type="SMART" id="SM00235">
    <property type="entry name" value="ZnMc"/>
    <property type="match status" value="1"/>
</dbReference>
<sequence length="592" mass="66232">MRPALLLLLAVVTLIAAQEAARREPEQRAGRGRGKGWKRSRAIDKAHAFSNLRRFGKGSRQIRTEDWKEHADQFCSLFPHHGKCKDGARPKQGDLSNILKAVERRQNRRRVPRMKKRDWLEGVPESLRERSKDRAKSFGRFNKEWRNLFKNSCKSGKVDCRSQPKEAAEKRRILRDELAKVEREELKVDDETADDNVEIRFDRTLRIKRALLEKANLTAEVDPIDDGIFEQDILLTEVQSNMILNDLDKAETTGDEDLSPDEDDEVPKAPTDAPSDPTPAAAAETSAAPAAPTESAAPAADSSSSSSDSSSTESKEVGSNPVSTPPPSVDGQPTEATEGTRKKRSGVFLEQNFAEKWDISSPIPYTFDSSIAPWDKTDVHDALDEISRVSCVRFRELSSAPNFAHINFVKIDSPTFCGLSYVGRVAPVNTVYLSFQCGKNVGVVVHEVMHALGIIHQHLRVDRDQFIKVDWSNVNPQKYDQFATADQSLYTSYGIKYSYDSIMHYNAYTNAVDTRKPTMIPLVNSASNLALLGQRDRMSPTDINLINKMYCKPASCSDTNIYCGHWALTGTCTLQGNSVWMSQNCRKSCNLC</sequence>
<feature type="region of interest" description="Disordered" evidence="12">
    <location>
        <begin position="251"/>
        <end position="347"/>
    </location>
</feature>
<comment type="cofactor">
    <cofactor evidence="10 11">
        <name>Zn(2+)</name>
        <dbReference type="ChEBI" id="CHEBI:29105"/>
    </cofactor>
    <text evidence="10 11">Binds 1 zinc ion per subunit.</text>
</comment>
<feature type="signal peptide" evidence="11">
    <location>
        <begin position="1"/>
        <end position="17"/>
    </location>
</feature>
<dbReference type="Pfam" id="PF01549">
    <property type="entry name" value="ShK"/>
    <property type="match status" value="1"/>
</dbReference>
<evidence type="ECO:0000256" key="4">
    <source>
        <dbReference type="ARBA" id="ARBA00022801"/>
    </source>
</evidence>
<dbReference type="PANTHER" id="PTHR10127">
    <property type="entry name" value="DISCOIDIN, CUB, EGF, LAMININ , AND ZINC METALLOPROTEASE DOMAIN CONTAINING"/>
    <property type="match status" value="1"/>
</dbReference>
<feature type="domain" description="Peptidase M12A" evidence="14">
    <location>
        <begin position="347"/>
        <end position="552"/>
    </location>
</feature>
<keyword evidence="3 10" id="KW-0479">Metal-binding</keyword>
<comment type="function">
    <text evidence="1">Metalloprotease.</text>
</comment>
<keyword evidence="7" id="KW-0865">Zymogen</keyword>
<dbReference type="GO" id="GO:0004222">
    <property type="term" value="F:metalloendopeptidase activity"/>
    <property type="evidence" value="ECO:0007669"/>
    <property type="project" value="UniProtKB-UniRule"/>
</dbReference>
<dbReference type="InterPro" id="IPR034035">
    <property type="entry name" value="Astacin-like_dom"/>
</dbReference>
<keyword evidence="5 10" id="KW-0862">Zinc</keyword>
<evidence type="ECO:0000256" key="7">
    <source>
        <dbReference type="ARBA" id="ARBA00023145"/>
    </source>
</evidence>
<evidence type="ECO:0000259" key="13">
    <source>
        <dbReference type="PROSITE" id="PS51670"/>
    </source>
</evidence>
<feature type="domain" description="ShKT" evidence="13">
    <location>
        <begin position="556"/>
        <end position="592"/>
    </location>
</feature>
<feature type="binding site" evidence="10">
    <location>
        <position position="446"/>
    </location>
    <ligand>
        <name>Zn(2+)</name>
        <dbReference type="ChEBI" id="CHEBI:29105"/>
        <note>catalytic</note>
    </ligand>
</feature>
<keyword evidence="6 10" id="KW-0482">Metalloprotease</keyword>
<evidence type="ECO:0000256" key="2">
    <source>
        <dbReference type="ARBA" id="ARBA00022670"/>
    </source>
</evidence>
<feature type="region of interest" description="Disordered" evidence="12">
    <location>
        <begin position="20"/>
        <end position="40"/>
    </location>
</feature>
<evidence type="ECO:0000256" key="6">
    <source>
        <dbReference type="ARBA" id="ARBA00023049"/>
    </source>
</evidence>
<dbReference type="InterPro" id="IPR006026">
    <property type="entry name" value="Peptidase_Metallo"/>
</dbReference>
<dbReference type="InterPro" id="IPR024079">
    <property type="entry name" value="MetalloPept_cat_dom_sf"/>
</dbReference>
<evidence type="ECO:0000313" key="16">
    <source>
        <dbReference type="Proteomes" id="UP001432322"/>
    </source>
</evidence>
<feature type="binding site" evidence="10">
    <location>
        <position position="456"/>
    </location>
    <ligand>
        <name>Zn(2+)</name>
        <dbReference type="ChEBI" id="CHEBI:29105"/>
        <note>catalytic</note>
    </ligand>
</feature>
<evidence type="ECO:0000256" key="9">
    <source>
        <dbReference type="PROSITE-ProRule" id="PRU01005"/>
    </source>
</evidence>
<evidence type="ECO:0000256" key="8">
    <source>
        <dbReference type="ARBA" id="ARBA00023157"/>
    </source>
</evidence>
<dbReference type="AlphaFoldDB" id="A0AAV5WP99"/>
<reference evidence="15" key="1">
    <citation type="submission" date="2023-10" db="EMBL/GenBank/DDBJ databases">
        <title>Genome assembly of Pristionchus species.</title>
        <authorList>
            <person name="Yoshida K."/>
            <person name="Sommer R.J."/>
        </authorList>
    </citation>
    <scope>NUCLEOTIDE SEQUENCE</scope>
    <source>
        <strain evidence="15">RS5133</strain>
    </source>
</reference>
<feature type="compositionally biased region" description="Basic residues" evidence="12">
    <location>
        <begin position="30"/>
        <end position="40"/>
    </location>
</feature>
<dbReference type="EMBL" id="BTSY01000006">
    <property type="protein sequence ID" value="GMT32355.1"/>
    <property type="molecule type" value="Genomic_DNA"/>
</dbReference>
<evidence type="ECO:0000256" key="3">
    <source>
        <dbReference type="ARBA" id="ARBA00022723"/>
    </source>
</evidence>
<evidence type="ECO:0000256" key="1">
    <source>
        <dbReference type="ARBA" id="ARBA00002657"/>
    </source>
</evidence>
<dbReference type="Proteomes" id="UP001432322">
    <property type="component" value="Unassembled WGS sequence"/>
</dbReference>
<dbReference type="PIRSF" id="PIRSF038055">
    <property type="entry name" value="Nas9/Nas10/Nas11"/>
    <property type="match status" value="1"/>
</dbReference>
<dbReference type="PRINTS" id="PR00480">
    <property type="entry name" value="ASTACIN"/>
</dbReference>
<protein>
    <recommendedName>
        <fullName evidence="11">Metalloendopeptidase</fullName>
        <ecNumber evidence="11">3.4.24.-</ecNumber>
    </recommendedName>
</protein>
<evidence type="ECO:0000256" key="11">
    <source>
        <dbReference type="RuleBase" id="RU361183"/>
    </source>
</evidence>
<dbReference type="Pfam" id="PF01400">
    <property type="entry name" value="Astacin"/>
    <property type="match status" value="1"/>
</dbReference>
<dbReference type="PROSITE" id="PS51670">
    <property type="entry name" value="SHKT"/>
    <property type="match status" value="1"/>
</dbReference>
<organism evidence="15 16">
    <name type="scientific">Pristionchus fissidentatus</name>
    <dbReference type="NCBI Taxonomy" id="1538716"/>
    <lineage>
        <taxon>Eukaryota</taxon>
        <taxon>Metazoa</taxon>
        <taxon>Ecdysozoa</taxon>
        <taxon>Nematoda</taxon>
        <taxon>Chromadorea</taxon>
        <taxon>Rhabditida</taxon>
        <taxon>Rhabditina</taxon>
        <taxon>Diplogasteromorpha</taxon>
        <taxon>Diplogasteroidea</taxon>
        <taxon>Neodiplogasteridae</taxon>
        <taxon>Pristionchus</taxon>
    </lineage>
</organism>
<name>A0AAV5WP99_9BILA</name>
<gene>
    <name evidence="15" type="ORF">PFISCL1PPCAC_23652</name>
</gene>
<dbReference type="InterPro" id="IPR001506">
    <property type="entry name" value="Peptidase_M12A"/>
</dbReference>
<accession>A0AAV5WP99</accession>
<proteinExistence type="predicted"/>
<comment type="caution">
    <text evidence="9">Lacks conserved residue(s) required for the propagation of feature annotation.</text>
</comment>
<dbReference type="Gene3D" id="3.40.390.10">
    <property type="entry name" value="Collagenase (Catalytic Domain)"/>
    <property type="match status" value="1"/>
</dbReference>
<keyword evidence="16" id="KW-1185">Reference proteome</keyword>
<dbReference type="GO" id="GO:0008270">
    <property type="term" value="F:zinc ion binding"/>
    <property type="evidence" value="ECO:0007669"/>
    <property type="project" value="UniProtKB-UniRule"/>
</dbReference>
<dbReference type="GO" id="GO:0006508">
    <property type="term" value="P:proteolysis"/>
    <property type="evidence" value="ECO:0007669"/>
    <property type="project" value="UniProtKB-KW"/>
</dbReference>
<evidence type="ECO:0000256" key="10">
    <source>
        <dbReference type="PROSITE-ProRule" id="PRU01211"/>
    </source>
</evidence>
<dbReference type="EC" id="3.4.24.-" evidence="11"/>
<dbReference type="SMART" id="SM00254">
    <property type="entry name" value="ShKT"/>
    <property type="match status" value="1"/>
</dbReference>
<evidence type="ECO:0000256" key="5">
    <source>
        <dbReference type="ARBA" id="ARBA00022833"/>
    </source>
</evidence>
<feature type="active site" evidence="10">
    <location>
        <position position="447"/>
    </location>
</feature>
<feature type="chain" id="PRO_5043102758" description="Metalloendopeptidase" evidence="11">
    <location>
        <begin position="18"/>
        <end position="592"/>
    </location>
</feature>
<keyword evidence="8" id="KW-1015">Disulfide bond</keyword>
<dbReference type="PROSITE" id="PS51864">
    <property type="entry name" value="ASTACIN"/>
    <property type="match status" value="1"/>
</dbReference>